<evidence type="ECO:0000256" key="1">
    <source>
        <dbReference type="SAM" id="MobiDB-lite"/>
    </source>
</evidence>
<keyword evidence="2" id="KW-0812">Transmembrane</keyword>
<organism evidence="3 4">
    <name type="scientific">Pontibacter ruber</name>
    <dbReference type="NCBI Taxonomy" id="1343895"/>
    <lineage>
        <taxon>Bacteria</taxon>
        <taxon>Pseudomonadati</taxon>
        <taxon>Bacteroidota</taxon>
        <taxon>Cytophagia</taxon>
        <taxon>Cytophagales</taxon>
        <taxon>Hymenobacteraceae</taxon>
        <taxon>Pontibacter</taxon>
    </lineage>
</organism>
<feature type="region of interest" description="Disordered" evidence="1">
    <location>
        <begin position="1"/>
        <end position="44"/>
    </location>
</feature>
<feature type="compositionally biased region" description="Gly residues" evidence="1">
    <location>
        <begin position="11"/>
        <end position="23"/>
    </location>
</feature>
<dbReference type="Proteomes" id="UP001597374">
    <property type="component" value="Unassembled WGS sequence"/>
</dbReference>
<evidence type="ECO:0000256" key="2">
    <source>
        <dbReference type="SAM" id="Phobius"/>
    </source>
</evidence>
<dbReference type="RefSeq" id="WP_250430628.1">
    <property type="nucleotide sequence ID" value="NZ_JALPRR010000003.1"/>
</dbReference>
<feature type="transmembrane region" description="Helical" evidence="2">
    <location>
        <begin position="86"/>
        <end position="105"/>
    </location>
</feature>
<proteinExistence type="predicted"/>
<keyword evidence="2" id="KW-0472">Membrane</keyword>
<feature type="compositionally biased region" description="Low complexity" evidence="1">
    <location>
        <begin position="1"/>
        <end position="10"/>
    </location>
</feature>
<name>A0ABW5CYX1_9BACT</name>
<evidence type="ECO:0000313" key="3">
    <source>
        <dbReference type="EMBL" id="MFD2247617.1"/>
    </source>
</evidence>
<dbReference type="EMBL" id="JBHUIM010000002">
    <property type="protein sequence ID" value="MFD2247617.1"/>
    <property type="molecule type" value="Genomic_DNA"/>
</dbReference>
<accession>A0ABW5CYX1</accession>
<evidence type="ECO:0000313" key="4">
    <source>
        <dbReference type="Proteomes" id="UP001597374"/>
    </source>
</evidence>
<evidence type="ECO:0008006" key="5">
    <source>
        <dbReference type="Google" id="ProtNLM"/>
    </source>
</evidence>
<comment type="caution">
    <text evidence="3">The sequence shown here is derived from an EMBL/GenBank/DDBJ whole genome shotgun (WGS) entry which is preliminary data.</text>
</comment>
<keyword evidence="4" id="KW-1185">Reference proteome</keyword>
<protein>
    <recommendedName>
        <fullName evidence="5">DUF3618 domain-containing protein</fullName>
    </recommendedName>
</protein>
<keyword evidence="2" id="KW-1133">Transmembrane helix</keyword>
<sequence>MENNTNKNQGGNSGGGQSQGGQGSQQKSGGSSTESAIKLLQPHDMSKTVESAMHVIQGRHEKLPELLHDVGTLVVKAARRMTTTQLILAAGAVTVGAILLARYAGEHEFDFEEAA</sequence>
<feature type="compositionally biased region" description="Low complexity" evidence="1">
    <location>
        <begin position="24"/>
        <end position="33"/>
    </location>
</feature>
<gene>
    <name evidence="3" type="ORF">ACFSKP_15225</name>
</gene>
<reference evidence="4" key="1">
    <citation type="journal article" date="2019" name="Int. J. Syst. Evol. Microbiol.">
        <title>The Global Catalogue of Microorganisms (GCM) 10K type strain sequencing project: providing services to taxonomists for standard genome sequencing and annotation.</title>
        <authorList>
            <consortium name="The Broad Institute Genomics Platform"/>
            <consortium name="The Broad Institute Genome Sequencing Center for Infectious Disease"/>
            <person name="Wu L."/>
            <person name="Ma J."/>
        </authorList>
    </citation>
    <scope>NUCLEOTIDE SEQUENCE [LARGE SCALE GENOMIC DNA]</scope>
    <source>
        <strain evidence="4">CGMCC 4.1782</strain>
    </source>
</reference>